<evidence type="ECO:0000313" key="4">
    <source>
        <dbReference type="Proteomes" id="UP000183986"/>
    </source>
</evidence>
<dbReference type="SMART" id="SM00257">
    <property type="entry name" value="LysM"/>
    <property type="match status" value="1"/>
</dbReference>
<dbReference type="Pfam" id="PF01476">
    <property type="entry name" value="LysM"/>
    <property type="match status" value="1"/>
</dbReference>
<dbReference type="EMBL" id="MPKY01000001">
    <property type="protein sequence ID" value="OJT01018.1"/>
    <property type="molecule type" value="Genomic_DNA"/>
</dbReference>
<evidence type="ECO:0000259" key="2">
    <source>
        <dbReference type="PROSITE" id="PS51782"/>
    </source>
</evidence>
<dbReference type="InterPro" id="IPR018392">
    <property type="entry name" value="LysM"/>
</dbReference>
<dbReference type="PANTHER" id="PTHR33734:SF22">
    <property type="entry name" value="MEMBRANE-BOUND LYTIC MUREIN TRANSGLYCOSYLASE D"/>
    <property type="match status" value="1"/>
</dbReference>
<accession>A0A1M2V0A7</accession>
<dbReference type="RefSeq" id="WP_072677809.1">
    <property type="nucleotide sequence ID" value="NZ_MPKY01000001.1"/>
</dbReference>
<dbReference type="SUPFAM" id="SSF54106">
    <property type="entry name" value="LysM domain"/>
    <property type="match status" value="1"/>
</dbReference>
<keyword evidence="4" id="KW-1185">Reference proteome</keyword>
<dbReference type="CDD" id="cd00118">
    <property type="entry name" value="LysM"/>
    <property type="match status" value="1"/>
</dbReference>
<dbReference type="AlphaFoldDB" id="A0A1M2V0A7"/>
<feature type="domain" description="LysM" evidence="2">
    <location>
        <begin position="3"/>
        <end position="48"/>
    </location>
</feature>
<gene>
    <name evidence="3" type="ORF">BEE62_13680</name>
</gene>
<proteinExistence type="predicted"/>
<feature type="region of interest" description="Disordered" evidence="1">
    <location>
        <begin position="119"/>
        <end position="139"/>
    </location>
</feature>
<evidence type="ECO:0000256" key="1">
    <source>
        <dbReference type="SAM" id="MobiDB-lite"/>
    </source>
</evidence>
<dbReference type="PROSITE" id="PS51782">
    <property type="entry name" value="LYSM"/>
    <property type="match status" value="1"/>
</dbReference>
<dbReference type="InterPro" id="IPR036779">
    <property type="entry name" value="LysM_dom_sf"/>
</dbReference>
<evidence type="ECO:0000313" key="3">
    <source>
        <dbReference type="EMBL" id="OJT01018.1"/>
    </source>
</evidence>
<sequence length="705" mass="78111">MSSEYTVKSGDTLSAIAQRHQTTLSSLLRLNPDIDNPDRIFPGQRLKLPAANDANFSSCEVGQVAQEPPCAEEIVDVVHVTGSDELILLTEEELSEWLEEEEFVCGPMNAFYARLDELDDGDEDSDLSPADGEGQSLSEVQEEKERLIEQLEARSVLTNDMQSIPPITEIKRLAGNKHKTYVRSDKMKFHERRYSIAARDRARSDGWLTENGVDPAKLRDAIRSELNIKFNAKLWEPDQNGALMTTLNKFYDEASWSIWGDAEARQKAIDETGFDASAEAQFMRFAAGGSASGEFDPRKGKVHFQAKLEGQFALAQGKVGIEQAFPVNNRSEIHIPYRVGGWDGERRIASLGHFQAAIMASLSGFAGASALVAGNVHVSTTDGLPTIKGIAARQKGQKAEVEGGVFAGIRGGCEVSGELRWRDVLTEAREWDKLCSIGKKVEAAFGAGAELNIRLLFSDNTGKFYCNVHAGLVVGVGASGSFLLEVETQKIMRMLHFVYNALLDVDFRYLELFDPESEAFGWYKRMSLFALGRGLTAVAAAQEFSTSLVAGLAEFVEDVFVGRNRERLGAELAQNVVSDLALEENAVFLHSPPEVKGIVLDNILYDWWVTPDIWSSNDIKIQAVSEILASFQSWRDFEETVFRMNPEGVANREDFQVNLDRLFEFVGKGEADQRLFIYELRTKVAIAGRPVKMDPFNACRICGIA</sequence>
<name>A0A1M2V0A7_MARNT</name>
<protein>
    <submittedName>
        <fullName evidence="3">Peptidoglycan-binding protein LysM</fullName>
    </submittedName>
</protein>
<dbReference type="PANTHER" id="PTHR33734">
    <property type="entry name" value="LYSM DOMAIN-CONTAINING GPI-ANCHORED PROTEIN 2"/>
    <property type="match status" value="1"/>
</dbReference>
<organism evidence="3 4">
    <name type="scientific">Marinobacter nauticus</name>
    <name type="common">Marinobacter hydrocarbonoclasticus</name>
    <name type="synonym">Marinobacter aquaeolei</name>
    <dbReference type="NCBI Taxonomy" id="2743"/>
    <lineage>
        <taxon>Bacteria</taxon>
        <taxon>Pseudomonadati</taxon>
        <taxon>Pseudomonadota</taxon>
        <taxon>Gammaproteobacteria</taxon>
        <taxon>Pseudomonadales</taxon>
        <taxon>Marinobacteraceae</taxon>
        <taxon>Marinobacter</taxon>
    </lineage>
</organism>
<comment type="caution">
    <text evidence="3">The sequence shown here is derived from an EMBL/GenBank/DDBJ whole genome shotgun (WGS) entry which is preliminary data.</text>
</comment>
<dbReference type="Proteomes" id="UP000183986">
    <property type="component" value="Unassembled WGS sequence"/>
</dbReference>
<dbReference type="Gene3D" id="3.10.350.10">
    <property type="entry name" value="LysM domain"/>
    <property type="match status" value="1"/>
</dbReference>
<dbReference type="GO" id="GO:0008932">
    <property type="term" value="F:lytic endotransglycosylase activity"/>
    <property type="evidence" value="ECO:0007669"/>
    <property type="project" value="TreeGrafter"/>
</dbReference>
<dbReference type="OrthoDB" id="7796826at2"/>
<reference evidence="3" key="1">
    <citation type="submission" date="2016-11" db="EMBL/GenBank/DDBJ databases">
        <title>Draft Genome Sequence of Marinobacter hydrocarbonoclasticus strain STW2, a polyaromatic aromatic hydrocarbon degrading and denitrifying bacterium from rhizosphere of Seagrass Enhalus acodoides.</title>
        <authorList>
            <person name="Ling J."/>
            <person name="Dong J."/>
        </authorList>
    </citation>
    <scope>NUCLEOTIDE SEQUENCE [LARGE SCALE GENOMIC DNA]</scope>
    <source>
        <strain evidence="3">STW2</strain>
    </source>
</reference>